<reference evidence="2 3" key="1">
    <citation type="submission" date="2017-03" db="EMBL/GenBank/DDBJ databases">
        <title>Draft genome sequence of Streptomyces scabrisporus NF3, endophyte isolated from Amphipterygium adstringens.</title>
        <authorList>
            <person name="Vazquez M."/>
            <person name="Ceapa C.D."/>
            <person name="Rodriguez Luna D."/>
            <person name="Sanchez Esquivel S."/>
        </authorList>
    </citation>
    <scope>NUCLEOTIDE SEQUENCE [LARGE SCALE GENOMIC DNA]</scope>
    <source>
        <strain evidence="2 3">NF3</strain>
    </source>
</reference>
<accession>A0A1T3P2Z5</accession>
<dbReference type="InterPro" id="IPR008914">
    <property type="entry name" value="PEBP"/>
</dbReference>
<dbReference type="CDD" id="cd00865">
    <property type="entry name" value="PEBP_bact_arch"/>
    <property type="match status" value="1"/>
</dbReference>
<dbReference type="InterPro" id="IPR036610">
    <property type="entry name" value="PEBP-like_sf"/>
</dbReference>
<dbReference type="STRING" id="159449.B4N89_23320"/>
<dbReference type="AlphaFoldDB" id="A0A1T3P2Z5"/>
<dbReference type="NCBIfam" id="TIGR00481">
    <property type="entry name" value="YbhB/YbcL family Raf kinase inhibitor-like protein"/>
    <property type="match status" value="1"/>
</dbReference>
<dbReference type="EMBL" id="MWQN01000001">
    <property type="protein sequence ID" value="OPC83478.1"/>
    <property type="molecule type" value="Genomic_DNA"/>
</dbReference>
<dbReference type="SUPFAM" id="SSF49777">
    <property type="entry name" value="PEBP-like"/>
    <property type="match status" value="1"/>
</dbReference>
<gene>
    <name evidence="2" type="ORF">B4N89_23320</name>
</gene>
<dbReference type="Gene3D" id="3.90.280.10">
    <property type="entry name" value="PEBP-like"/>
    <property type="match status" value="1"/>
</dbReference>
<dbReference type="OrthoDB" id="9797506at2"/>
<dbReference type="Proteomes" id="UP000190037">
    <property type="component" value="Unassembled WGS sequence"/>
</dbReference>
<evidence type="ECO:0000313" key="3">
    <source>
        <dbReference type="Proteomes" id="UP000190037"/>
    </source>
</evidence>
<comment type="caution">
    <text evidence="2">The sequence shown here is derived from an EMBL/GenBank/DDBJ whole genome shotgun (WGS) entry which is preliminary data.</text>
</comment>
<proteinExistence type="inferred from homology"/>
<keyword evidence="3" id="KW-1185">Reference proteome</keyword>
<organism evidence="2 3">
    <name type="scientific">Embleya scabrispora</name>
    <dbReference type="NCBI Taxonomy" id="159449"/>
    <lineage>
        <taxon>Bacteria</taxon>
        <taxon>Bacillati</taxon>
        <taxon>Actinomycetota</taxon>
        <taxon>Actinomycetes</taxon>
        <taxon>Kitasatosporales</taxon>
        <taxon>Streptomycetaceae</taxon>
        <taxon>Embleya</taxon>
    </lineage>
</organism>
<name>A0A1T3P2Z5_9ACTN</name>
<dbReference type="Pfam" id="PF01161">
    <property type="entry name" value="PBP"/>
    <property type="match status" value="1"/>
</dbReference>
<evidence type="ECO:0000256" key="1">
    <source>
        <dbReference type="ARBA" id="ARBA00007120"/>
    </source>
</evidence>
<dbReference type="PANTHER" id="PTHR30289:SF1">
    <property type="entry name" value="PEBP (PHOSPHATIDYLETHANOLAMINE-BINDING PROTEIN) FAMILY PROTEIN"/>
    <property type="match status" value="1"/>
</dbReference>
<dbReference type="RefSeq" id="WP_078977765.1">
    <property type="nucleotide sequence ID" value="NZ_MWQN01000001.1"/>
</dbReference>
<sequence>MSEPTKPPLPYEYLPAKPTFTLTSADLTDGGVLPTAQVSGVMGAGGDDLSPQLSWSGFPAGTKSFAVTCFDPDAPTHSGFWHWVVVDVPATVTELAGGAGASDGKALPAGAFHVRNDTGGPGYVGAAPPEGHYPHRYVFTVHALDVAELGVDETATPAFVGFNLFAHTLARAVLVSTYAR</sequence>
<evidence type="ECO:0000313" key="2">
    <source>
        <dbReference type="EMBL" id="OPC83478.1"/>
    </source>
</evidence>
<comment type="similarity">
    <text evidence="1">Belongs to the UPF0098 family.</text>
</comment>
<dbReference type="PANTHER" id="PTHR30289">
    <property type="entry name" value="UNCHARACTERIZED PROTEIN YBCL-RELATED"/>
    <property type="match status" value="1"/>
</dbReference>
<dbReference type="InterPro" id="IPR005247">
    <property type="entry name" value="YbhB_YbcL/LppC-like"/>
</dbReference>
<protein>
    <recommendedName>
        <fullName evidence="4">PEBP family protein</fullName>
    </recommendedName>
</protein>
<evidence type="ECO:0008006" key="4">
    <source>
        <dbReference type="Google" id="ProtNLM"/>
    </source>
</evidence>